<proteinExistence type="predicted"/>
<evidence type="ECO:0000313" key="2">
    <source>
        <dbReference type="Proteomes" id="UP000235786"/>
    </source>
</evidence>
<accession>A0A2J6QSI5</accession>
<gene>
    <name evidence="1" type="ORF">L207DRAFT_261261</name>
</gene>
<protein>
    <submittedName>
        <fullName evidence="1">Uncharacterized protein</fullName>
    </submittedName>
</protein>
<keyword evidence="2" id="KW-1185">Reference proteome</keyword>
<reference evidence="1 2" key="1">
    <citation type="submission" date="2016-04" db="EMBL/GenBank/DDBJ databases">
        <title>A degradative enzymes factory behind the ericoid mycorrhizal symbiosis.</title>
        <authorList>
            <consortium name="DOE Joint Genome Institute"/>
            <person name="Martino E."/>
            <person name="Morin E."/>
            <person name="Grelet G."/>
            <person name="Kuo A."/>
            <person name="Kohler A."/>
            <person name="Daghino S."/>
            <person name="Barry K."/>
            <person name="Choi C."/>
            <person name="Cichocki N."/>
            <person name="Clum A."/>
            <person name="Copeland A."/>
            <person name="Hainaut M."/>
            <person name="Haridas S."/>
            <person name="Labutti K."/>
            <person name="Lindquist E."/>
            <person name="Lipzen A."/>
            <person name="Khouja H.-R."/>
            <person name="Murat C."/>
            <person name="Ohm R."/>
            <person name="Olson A."/>
            <person name="Spatafora J."/>
            <person name="Veneault-Fourrey C."/>
            <person name="Henrissat B."/>
            <person name="Grigoriev I."/>
            <person name="Martin F."/>
            <person name="Perotto S."/>
        </authorList>
    </citation>
    <scope>NUCLEOTIDE SEQUENCE [LARGE SCALE GENOMIC DNA]</scope>
    <source>
        <strain evidence="1 2">F</strain>
    </source>
</reference>
<name>A0A2J6QSI5_HYAVF</name>
<organism evidence="1 2">
    <name type="scientific">Hyaloscypha variabilis (strain UAMH 11265 / GT02V1 / F)</name>
    <name type="common">Meliniomyces variabilis</name>
    <dbReference type="NCBI Taxonomy" id="1149755"/>
    <lineage>
        <taxon>Eukaryota</taxon>
        <taxon>Fungi</taxon>
        <taxon>Dikarya</taxon>
        <taxon>Ascomycota</taxon>
        <taxon>Pezizomycotina</taxon>
        <taxon>Leotiomycetes</taxon>
        <taxon>Helotiales</taxon>
        <taxon>Hyaloscyphaceae</taxon>
        <taxon>Hyaloscypha</taxon>
        <taxon>Hyaloscypha variabilis</taxon>
    </lineage>
</organism>
<dbReference type="EMBL" id="KZ613976">
    <property type="protein sequence ID" value="PMD29225.1"/>
    <property type="molecule type" value="Genomic_DNA"/>
</dbReference>
<sequence>MRRDRETPQPFSVGLQCCLGRIETGWPGFNFTQVNATFLRSHGKRFGVLWSLHFAASRCRRWLELLAPVDKRPVSSAPYRAAVIRPSRQLCAKLDSYRESSQASLPELHYRKRFWSLAAGAKKNAGISRACPTPRSSSGVVVSDCEWCEWCVAARGAAKIFYGGEKVAAFLLLLHRSVAIENIFQVHVVCQLNRSPRAELVLSEGKV</sequence>
<evidence type="ECO:0000313" key="1">
    <source>
        <dbReference type="EMBL" id="PMD29225.1"/>
    </source>
</evidence>
<dbReference type="Proteomes" id="UP000235786">
    <property type="component" value="Unassembled WGS sequence"/>
</dbReference>
<dbReference type="AlphaFoldDB" id="A0A2J6QSI5"/>